<protein>
    <submittedName>
        <fullName evidence="2">Uncharacterized protein</fullName>
    </submittedName>
</protein>
<evidence type="ECO:0000313" key="2">
    <source>
        <dbReference type="EMBL" id="KAF1993997.1"/>
    </source>
</evidence>
<organism evidence="2 3">
    <name type="scientific">Amniculicola lignicola CBS 123094</name>
    <dbReference type="NCBI Taxonomy" id="1392246"/>
    <lineage>
        <taxon>Eukaryota</taxon>
        <taxon>Fungi</taxon>
        <taxon>Dikarya</taxon>
        <taxon>Ascomycota</taxon>
        <taxon>Pezizomycotina</taxon>
        <taxon>Dothideomycetes</taxon>
        <taxon>Pleosporomycetidae</taxon>
        <taxon>Pleosporales</taxon>
        <taxon>Amniculicolaceae</taxon>
        <taxon>Amniculicola</taxon>
    </lineage>
</organism>
<proteinExistence type="predicted"/>
<keyword evidence="1" id="KW-0812">Transmembrane</keyword>
<dbReference type="AlphaFoldDB" id="A0A6A5VYM2"/>
<accession>A0A6A5VYM2</accession>
<keyword evidence="1" id="KW-1133">Transmembrane helix</keyword>
<keyword evidence="3" id="KW-1185">Reference proteome</keyword>
<evidence type="ECO:0000256" key="1">
    <source>
        <dbReference type="SAM" id="Phobius"/>
    </source>
</evidence>
<feature type="transmembrane region" description="Helical" evidence="1">
    <location>
        <begin position="22"/>
        <end position="42"/>
    </location>
</feature>
<name>A0A6A5VYM2_9PLEO</name>
<dbReference type="Proteomes" id="UP000799779">
    <property type="component" value="Unassembled WGS sequence"/>
</dbReference>
<sequence length="68" mass="6883">MLPATSAALFCPFPVILPKPSVAILVLPNTVVSTSVTLFFLGPGTTLPVMSRAVPLPPASLATVAALP</sequence>
<reference evidence="2" key="1">
    <citation type="journal article" date="2020" name="Stud. Mycol.">
        <title>101 Dothideomycetes genomes: a test case for predicting lifestyles and emergence of pathogens.</title>
        <authorList>
            <person name="Haridas S."/>
            <person name="Albert R."/>
            <person name="Binder M."/>
            <person name="Bloem J."/>
            <person name="Labutti K."/>
            <person name="Salamov A."/>
            <person name="Andreopoulos B."/>
            <person name="Baker S."/>
            <person name="Barry K."/>
            <person name="Bills G."/>
            <person name="Bluhm B."/>
            <person name="Cannon C."/>
            <person name="Castanera R."/>
            <person name="Culley D."/>
            <person name="Daum C."/>
            <person name="Ezra D."/>
            <person name="Gonzalez J."/>
            <person name="Henrissat B."/>
            <person name="Kuo A."/>
            <person name="Liang C."/>
            <person name="Lipzen A."/>
            <person name="Lutzoni F."/>
            <person name="Magnuson J."/>
            <person name="Mondo S."/>
            <person name="Nolan M."/>
            <person name="Ohm R."/>
            <person name="Pangilinan J."/>
            <person name="Park H.-J."/>
            <person name="Ramirez L."/>
            <person name="Alfaro M."/>
            <person name="Sun H."/>
            <person name="Tritt A."/>
            <person name="Yoshinaga Y."/>
            <person name="Zwiers L.-H."/>
            <person name="Turgeon B."/>
            <person name="Goodwin S."/>
            <person name="Spatafora J."/>
            <person name="Crous P."/>
            <person name="Grigoriev I."/>
        </authorList>
    </citation>
    <scope>NUCLEOTIDE SEQUENCE</scope>
    <source>
        <strain evidence="2">CBS 123094</strain>
    </source>
</reference>
<dbReference type="EMBL" id="ML977676">
    <property type="protein sequence ID" value="KAF1993997.1"/>
    <property type="molecule type" value="Genomic_DNA"/>
</dbReference>
<evidence type="ECO:0000313" key="3">
    <source>
        <dbReference type="Proteomes" id="UP000799779"/>
    </source>
</evidence>
<gene>
    <name evidence="2" type="ORF">P154DRAFT_527365</name>
</gene>
<keyword evidence="1" id="KW-0472">Membrane</keyword>